<organism evidence="2 3">
    <name type="scientific">Desulfomonile tiedjei (strain ATCC 49306 / DSM 6799 / DCB-1)</name>
    <dbReference type="NCBI Taxonomy" id="706587"/>
    <lineage>
        <taxon>Bacteria</taxon>
        <taxon>Pseudomonadati</taxon>
        <taxon>Thermodesulfobacteriota</taxon>
        <taxon>Desulfomonilia</taxon>
        <taxon>Desulfomonilales</taxon>
        <taxon>Desulfomonilaceae</taxon>
        <taxon>Desulfomonile</taxon>
    </lineage>
</organism>
<accession>I4C2G6</accession>
<keyword evidence="1" id="KW-0472">Membrane</keyword>
<dbReference type="STRING" id="706587.Desti_1041"/>
<protein>
    <submittedName>
        <fullName evidence="2">Uncharacterized protein</fullName>
    </submittedName>
</protein>
<sequence length="152" mass="17432">MGDSKFLARCFPLRRFDPDFPLALWFAGLWFYLKSFLYVCYVYMLGTEPAPYDRWTWIEIGYFAGAFIPALLLGYAMWNEKKNLVWVAVLFLLIDTPLLVFHVMKLGEAGFLESGLTKFLELGSLGLNFMALGWLIGYLTTKNTKASRRGSV</sequence>
<evidence type="ECO:0000313" key="2">
    <source>
        <dbReference type="EMBL" id="AFM23757.1"/>
    </source>
</evidence>
<dbReference type="Proteomes" id="UP000006055">
    <property type="component" value="Chromosome"/>
</dbReference>
<feature type="transmembrane region" description="Helical" evidence="1">
    <location>
        <begin position="56"/>
        <end position="77"/>
    </location>
</feature>
<feature type="transmembrane region" description="Helical" evidence="1">
    <location>
        <begin position="20"/>
        <end position="44"/>
    </location>
</feature>
<dbReference type="EMBL" id="CP003360">
    <property type="protein sequence ID" value="AFM23757.1"/>
    <property type="molecule type" value="Genomic_DNA"/>
</dbReference>
<feature type="transmembrane region" description="Helical" evidence="1">
    <location>
        <begin position="124"/>
        <end position="141"/>
    </location>
</feature>
<gene>
    <name evidence="2" type="ordered locus">Desti_1041</name>
</gene>
<name>I4C2G6_DESTA</name>
<feature type="transmembrane region" description="Helical" evidence="1">
    <location>
        <begin position="84"/>
        <end position="104"/>
    </location>
</feature>
<dbReference type="AlphaFoldDB" id="I4C2G6"/>
<keyword evidence="1" id="KW-1133">Transmembrane helix</keyword>
<reference evidence="3" key="1">
    <citation type="submission" date="2012-06" db="EMBL/GenBank/DDBJ databases">
        <title>Complete sequence of chromosome of Desulfomonile tiedjei DSM 6799.</title>
        <authorList>
            <person name="Lucas S."/>
            <person name="Copeland A."/>
            <person name="Lapidus A."/>
            <person name="Glavina del Rio T."/>
            <person name="Dalin E."/>
            <person name="Tice H."/>
            <person name="Bruce D."/>
            <person name="Goodwin L."/>
            <person name="Pitluck S."/>
            <person name="Peters L."/>
            <person name="Ovchinnikova G."/>
            <person name="Zeytun A."/>
            <person name="Lu M."/>
            <person name="Kyrpides N."/>
            <person name="Mavromatis K."/>
            <person name="Ivanova N."/>
            <person name="Brettin T."/>
            <person name="Detter J.C."/>
            <person name="Han C."/>
            <person name="Larimer F."/>
            <person name="Land M."/>
            <person name="Hauser L."/>
            <person name="Markowitz V."/>
            <person name="Cheng J.-F."/>
            <person name="Hugenholtz P."/>
            <person name="Woyke T."/>
            <person name="Wu D."/>
            <person name="Spring S."/>
            <person name="Schroeder M."/>
            <person name="Brambilla E."/>
            <person name="Klenk H.-P."/>
            <person name="Eisen J.A."/>
        </authorList>
    </citation>
    <scope>NUCLEOTIDE SEQUENCE [LARGE SCALE GENOMIC DNA]</scope>
    <source>
        <strain evidence="3">ATCC 49306 / DSM 6799 / DCB-1</strain>
    </source>
</reference>
<evidence type="ECO:0000313" key="3">
    <source>
        <dbReference type="Proteomes" id="UP000006055"/>
    </source>
</evidence>
<dbReference type="RefSeq" id="WP_014808911.1">
    <property type="nucleotide sequence ID" value="NC_018025.1"/>
</dbReference>
<keyword evidence="1" id="KW-0812">Transmembrane</keyword>
<keyword evidence="3" id="KW-1185">Reference proteome</keyword>
<dbReference type="HOGENOM" id="CLU_1719439_0_0_7"/>
<dbReference type="KEGG" id="dti:Desti_1041"/>
<evidence type="ECO:0000256" key="1">
    <source>
        <dbReference type="SAM" id="Phobius"/>
    </source>
</evidence>
<proteinExistence type="predicted"/>